<evidence type="ECO:0000313" key="2">
    <source>
        <dbReference type="EMBL" id="KAJ5472041.1"/>
    </source>
</evidence>
<comment type="caution">
    <text evidence="3">The sequence shown here is derived from an EMBL/GenBank/DDBJ whole genome shotgun (WGS) entry which is preliminary data.</text>
</comment>
<feature type="compositionally biased region" description="Low complexity" evidence="1">
    <location>
        <begin position="60"/>
        <end position="70"/>
    </location>
</feature>
<sequence length="79" mass="8325">MPEEAEAEVEAEEMILTTKIINMSLVAVEDAVAEEAEDEVPLCWDNPRNKGKGESQGGPDAAATDTTADGSKSDSKDGE</sequence>
<dbReference type="RefSeq" id="XP_056786587.1">
    <property type="nucleotide sequence ID" value="XM_056938205.1"/>
</dbReference>
<keyword evidence="4" id="KW-1185">Reference proteome</keyword>
<evidence type="ECO:0000313" key="3">
    <source>
        <dbReference type="EMBL" id="KAJ5472127.1"/>
    </source>
</evidence>
<name>A0A9W9WRW2_9EURO</name>
<evidence type="ECO:0000256" key="1">
    <source>
        <dbReference type="SAM" id="MobiDB-lite"/>
    </source>
</evidence>
<reference evidence="3" key="1">
    <citation type="submission" date="2022-12" db="EMBL/GenBank/DDBJ databases">
        <authorList>
            <person name="Petersen C."/>
        </authorList>
    </citation>
    <scope>NUCLEOTIDE SEQUENCE</scope>
    <source>
        <strain evidence="3">IBT 30728</strain>
    </source>
</reference>
<reference evidence="3" key="2">
    <citation type="journal article" date="2023" name="IMA Fungus">
        <title>Comparative genomic study of the Penicillium genus elucidates a diverse pangenome and 15 lateral gene transfer events.</title>
        <authorList>
            <person name="Petersen C."/>
            <person name="Sorensen T."/>
            <person name="Nielsen M.R."/>
            <person name="Sondergaard T.E."/>
            <person name="Sorensen J.L."/>
            <person name="Fitzpatrick D.A."/>
            <person name="Frisvad J.C."/>
            <person name="Nielsen K.L."/>
        </authorList>
    </citation>
    <scope>NUCLEOTIDE SEQUENCE</scope>
    <source>
        <strain evidence="3">IBT 30728</strain>
    </source>
</reference>
<accession>A0A9W9WRW2</accession>
<feature type="region of interest" description="Disordered" evidence="1">
    <location>
        <begin position="34"/>
        <end position="79"/>
    </location>
</feature>
<dbReference type="Proteomes" id="UP001148312">
    <property type="component" value="Unassembled WGS sequence"/>
</dbReference>
<dbReference type="EMBL" id="JAPWDQ010000013">
    <property type="protein sequence ID" value="KAJ5472041.1"/>
    <property type="molecule type" value="Genomic_DNA"/>
</dbReference>
<dbReference type="GeneID" id="81628455"/>
<proteinExistence type="predicted"/>
<protein>
    <submittedName>
        <fullName evidence="3">Uncharacterized protein</fullName>
    </submittedName>
</protein>
<evidence type="ECO:0000313" key="4">
    <source>
        <dbReference type="Proteomes" id="UP001148312"/>
    </source>
</evidence>
<dbReference type="AlphaFoldDB" id="A0A9W9WRW2"/>
<dbReference type="EMBL" id="JAPWDQ010000013">
    <property type="protein sequence ID" value="KAJ5472127.1"/>
    <property type="molecule type" value="Genomic_DNA"/>
</dbReference>
<gene>
    <name evidence="2" type="ORF">N7539_008610</name>
    <name evidence="3" type="ORF">N7539_008696</name>
</gene>
<organism evidence="3 4">
    <name type="scientific">Penicillium diatomitis</name>
    <dbReference type="NCBI Taxonomy" id="2819901"/>
    <lineage>
        <taxon>Eukaryota</taxon>
        <taxon>Fungi</taxon>
        <taxon>Dikarya</taxon>
        <taxon>Ascomycota</taxon>
        <taxon>Pezizomycotina</taxon>
        <taxon>Eurotiomycetes</taxon>
        <taxon>Eurotiomycetidae</taxon>
        <taxon>Eurotiales</taxon>
        <taxon>Aspergillaceae</taxon>
        <taxon>Penicillium</taxon>
    </lineage>
</organism>